<evidence type="ECO:0000256" key="9">
    <source>
        <dbReference type="SAM" id="Phobius"/>
    </source>
</evidence>
<dbReference type="EMBL" id="MRCE01000001">
    <property type="protein sequence ID" value="OKH40839.1"/>
    <property type="molecule type" value="Genomic_DNA"/>
</dbReference>
<keyword evidence="4" id="KW-0328">Glycosyltransferase</keyword>
<evidence type="ECO:0000256" key="3">
    <source>
        <dbReference type="ARBA" id="ARBA00004991"/>
    </source>
</evidence>
<reference evidence="10 11" key="1">
    <citation type="submission" date="2016-11" db="EMBL/GenBank/DDBJ databases">
        <title>Draft Genome Sequences of Nine Cyanobacterial Strains from Diverse Habitats.</title>
        <authorList>
            <person name="Zhu T."/>
            <person name="Hou S."/>
            <person name="Lu X."/>
            <person name="Hess W.R."/>
        </authorList>
    </citation>
    <scope>NUCLEOTIDE SEQUENCE [LARGE SCALE GENOMIC DNA]</scope>
    <source>
        <strain evidence="10 11">IAM M-71</strain>
    </source>
</reference>
<keyword evidence="6 9" id="KW-0812">Transmembrane</keyword>
<comment type="caution">
    <text evidence="10">The sequence shown here is derived from an EMBL/GenBank/DDBJ whole genome shotgun (WGS) entry which is preliminary data.</text>
</comment>
<evidence type="ECO:0000256" key="1">
    <source>
        <dbReference type="ARBA" id="ARBA00004141"/>
    </source>
</evidence>
<accession>A0A1U7ITR8</accession>
<dbReference type="GO" id="GO:0006679">
    <property type="term" value="P:glucosylceramide biosynthetic process"/>
    <property type="evidence" value="ECO:0007669"/>
    <property type="project" value="TreeGrafter"/>
</dbReference>
<evidence type="ECO:0000256" key="6">
    <source>
        <dbReference type="ARBA" id="ARBA00022692"/>
    </source>
</evidence>
<dbReference type="STRING" id="454136.NIES2119_00560"/>
<comment type="pathway">
    <text evidence="2">Lipid metabolism; sphingolipid metabolism.</text>
</comment>
<proteinExistence type="predicted"/>
<dbReference type="RefSeq" id="WP_073591513.1">
    <property type="nucleotide sequence ID" value="NZ_MRCE01000001.1"/>
</dbReference>
<evidence type="ECO:0000313" key="10">
    <source>
        <dbReference type="EMBL" id="OKH40839.1"/>
    </source>
</evidence>
<protein>
    <submittedName>
        <fullName evidence="10">Glycosyl transferase</fullName>
    </submittedName>
</protein>
<sequence length="379" mass="42734">MISFWEIIFLILIVGSIAFYLTCAFCTLKFFVPPEQAIEPSGEGVSLLIPVCGIDEGAWENWSSVCQQNYPNYEVLFGVLDPEDPAIPLLKKLAVKYPDRVKLLIGLTPRGINYKDSNLSYLLEAAQHEIIIFADSDICVVPDYISIVTAPLKDPKVGLVTCGYVGKNPRTIVAALASFGRCFDFIPSALISGVIDGGFKFAVGPTMVTRKSSLQEFGGLHLNRIGSDYNLAKRAVEAGYKIEFSRHILESDTTGESFWSFFQREVRWARTIRFNRGSQYYGMIFCYGVVYSILLMFISGWQNWAIALCIATFLIRYIQALIAIFTMKCPKLLLWLWLLPVRDILSLTVWMLGAFGQQIYWRGRWLTIEKDGLIIQGDS</sequence>
<keyword evidence="8 9" id="KW-0472">Membrane</keyword>
<dbReference type="PANTHER" id="PTHR12726:SF0">
    <property type="entry name" value="CERAMIDE GLUCOSYLTRANSFERASE"/>
    <property type="match status" value="1"/>
</dbReference>
<feature type="transmembrane region" description="Helical" evidence="9">
    <location>
        <begin position="304"/>
        <end position="325"/>
    </location>
</feature>
<dbReference type="Proteomes" id="UP000185860">
    <property type="component" value="Unassembled WGS sequence"/>
</dbReference>
<evidence type="ECO:0000313" key="11">
    <source>
        <dbReference type="Proteomes" id="UP000185860"/>
    </source>
</evidence>
<dbReference type="GO" id="GO:0008120">
    <property type="term" value="F:ceramide glucosyltransferase activity"/>
    <property type="evidence" value="ECO:0007669"/>
    <property type="project" value="TreeGrafter"/>
</dbReference>
<dbReference type="SUPFAM" id="SSF53448">
    <property type="entry name" value="Nucleotide-diphospho-sugar transferases"/>
    <property type="match status" value="1"/>
</dbReference>
<dbReference type="AlphaFoldDB" id="A0A1U7ITR8"/>
<evidence type="ECO:0000256" key="8">
    <source>
        <dbReference type="ARBA" id="ARBA00023136"/>
    </source>
</evidence>
<comment type="subcellular location">
    <subcellularLocation>
        <location evidence="1">Membrane</location>
        <topology evidence="1">Multi-pass membrane protein</topology>
    </subcellularLocation>
</comment>
<evidence type="ECO:0000256" key="7">
    <source>
        <dbReference type="ARBA" id="ARBA00022989"/>
    </source>
</evidence>
<dbReference type="CDD" id="cd02520">
    <property type="entry name" value="Glucosylceramide_synthase"/>
    <property type="match status" value="1"/>
</dbReference>
<keyword evidence="7 9" id="KW-1133">Transmembrane helix</keyword>
<evidence type="ECO:0000256" key="5">
    <source>
        <dbReference type="ARBA" id="ARBA00022679"/>
    </source>
</evidence>
<organism evidence="10 11">
    <name type="scientific">[Phormidium ambiguum] IAM M-71</name>
    <dbReference type="NCBI Taxonomy" id="454136"/>
    <lineage>
        <taxon>Bacteria</taxon>
        <taxon>Bacillati</taxon>
        <taxon>Cyanobacteriota</taxon>
        <taxon>Cyanophyceae</taxon>
        <taxon>Oscillatoriophycideae</taxon>
        <taxon>Aerosakkonematales</taxon>
        <taxon>Aerosakkonemataceae</taxon>
        <taxon>Floridanema</taxon>
    </lineage>
</organism>
<dbReference type="GO" id="GO:0016020">
    <property type="term" value="C:membrane"/>
    <property type="evidence" value="ECO:0007669"/>
    <property type="project" value="UniProtKB-SubCell"/>
</dbReference>
<feature type="transmembrane region" description="Helical" evidence="9">
    <location>
        <begin position="280"/>
        <end position="298"/>
    </location>
</feature>
<dbReference type="InterPro" id="IPR029044">
    <property type="entry name" value="Nucleotide-diphossugar_trans"/>
</dbReference>
<keyword evidence="5 10" id="KW-0808">Transferase</keyword>
<dbReference type="InterPro" id="IPR025993">
    <property type="entry name" value="Ceramide_glucosylTrfase"/>
</dbReference>
<feature type="transmembrane region" description="Helical" evidence="9">
    <location>
        <begin position="332"/>
        <end position="355"/>
    </location>
</feature>
<evidence type="ECO:0000256" key="4">
    <source>
        <dbReference type="ARBA" id="ARBA00022676"/>
    </source>
</evidence>
<dbReference type="OrthoDB" id="9814255at2"/>
<name>A0A1U7ITR8_9CYAN</name>
<dbReference type="PANTHER" id="PTHR12726">
    <property type="entry name" value="CERAMIDE GLUCOSYLTRANSFERASE"/>
    <property type="match status" value="1"/>
</dbReference>
<evidence type="ECO:0000256" key="2">
    <source>
        <dbReference type="ARBA" id="ARBA00004760"/>
    </source>
</evidence>
<feature type="transmembrane region" description="Helical" evidence="9">
    <location>
        <begin position="6"/>
        <end position="32"/>
    </location>
</feature>
<gene>
    <name evidence="10" type="ORF">NIES2119_00560</name>
</gene>
<dbReference type="Gene3D" id="3.90.550.10">
    <property type="entry name" value="Spore Coat Polysaccharide Biosynthesis Protein SpsA, Chain A"/>
    <property type="match status" value="1"/>
</dbReference>
<dbReference type="Pfam" id="PF13506">
    <property type="entry name" value="Glyco_transf_21"/>
    <property type="match status" value="1"/>
</dbReference>
<comment type="pathway">
    <text evidence="3">Sphingolipid metabolism.</text>
</comment>